<protein>
    <submittedName>
        <fullName evidence="1">Uncharacterized protein</fullName>
    </submittedName>
</protein>
<name>A0AAW7ZDJ2_9FIRM</name>
<evidence type="ECO:0000313" key="2">
    <source>
        <dbReference type="Proteomes" id="UP001172911"/>
    </source>
</evidence>
<reference evidence="1" key="1">
    <citation type="journal article" date="2023" name="J. Hazard. Mater.">
        <title>Anaerobic biodegradation of pyrene and benzo[a]pyrene by a new sulfate-reducing Desulforamulus aquiferis strain DSA.</title>
        <authorList>
            <person name="Zhang Z."/>
            <person name="Sun J."/>
            <person name="Gong X."/>
            <person name="Wang C."/>
            <person name="Wang H."/>
        </authorList>
    </citation>
    <scope>NUCLEOTIDE SEQUENCE</scope>
    <source>
        <strain evidence="1">DSA</strain>
    </source>
</reference>
<proteinExistence type="predicted"/>
<gene>
    <name evidence="1" type="ORF">P6N53_09755</name>
</gene>
<comment type="caution">
    <text evidence="1">The sequence shown here is derived from an EMBL/GenBank/DDBJ whole genome shotgun (WGS) entry which is preliminary data.</text>
</comment>
<evidence type="ECO:0000313" key="1">
    <source>
        <dbReference type="EMBL" id="MDO7787503.1"/>
    </source>
</evidence>
<accession>A0AAW7ZDJ2</accession>
<dbReference type="RefSeq" id="WP_304542648.1">
    <property type="nucleotide sequence ID" value="NZ_JARPTC010000014.1"/>
</dbReference>
<dbReference type="AlphaFoldDB" id="A0AAW7ZDJ2"/>
<dbReference type="Proteomes" id="UP001172911">
    <property type="component" value="Unassembled WGS sequence"/>
</dbReference>
<reference evidence="1" key="2">
    <citation type="submission" date="2023-03" db="EMBL/GenBank/DDBJ databases">
        <authorList>
            <person name="Zhang Z."/>
        </authorList>
    </citation>
    <scope>NUCLEOTIDE SEQUENCE</scope>
    <source>
        <strain evidence="1">DSA</strain>
    </source>
</reference>
<keyword evidence="2" id="KW-1185">Reference proteome</keyword>
<dbReference type="EMBL" id="JARPTC010000014">
    <property type="protein sequence ID" value="MDO7787503.1"/>
    <property type="molecule type" value="Genomic_DNA"/>
</dbReference>
<organism evidence="1 2">
    <name type="scientific">Desulforamulus aquiferis</name>
    <dbReference type="NCBI Taxonomy" id="1397668"/>
    <lineage>
        <taxon>Bacteria</taxon>
        <taxon>Bacillati</taxon>
        <taxon>Bacillota</taxon>
        <taxon>Clostridia</taxon>
        <taxon>Eubacteriales</taxon>
        <taxon>Peptococcaceae</taxon>
        <taxon>Desulforamulus</taxon>
    </lineage>
</organism>
<sequence length="122" mass="13846">MNIEYRIENDNKLYIVKELEEYVMKQFVGLSKRIIAECNNSTISVGQITNIVFKHYIFNTITADYVVDNNNIDKIHVYIGGNQLDVEPGEVIEFSSFEPGKYVIASTNEGAKNAELEVTVYG</sequence>